<keyword evidence="18" id="KW-0007">Acetylation</keyword>
<evidence type="ECO:0000256" key="13">
    <source>
        <dbReference type="ARBA" id="ARBA00022603"/>
    </source>
</evidence>
<comment type="catalytic activity">
    <reaction evidence="31">
        <text>pentan-2-one + NADP(+) = (E)-pent-3-en-2-one + NADPH + H(+)</text>
        <dbReference type="Rhea" id="RHEA:50788"/>
        <dbReference type="ChEBI" id="CHEBI:15378"/>
        <dbReference type="ChEBI" id="CHEBI:16472"/>
        <dbReference type="ChEBI" id="CHEBI:57783"/>
        <dbReference type="ChEBI" id="CHEBI:58349"/>
        <dbReference type="ChEBI" id="CHEBI:145276"/>
    </reaction>
    <physiologicalReaction direction="right-to-left" evidence="31">
        <dbReference type="Rhea" id="RHEA:50790"/>
    </physiologicalReaction>
</comment>
<comment type="catalytic activity">
    <reaction evidence="30">
        <text>decanal + NADP(+) = (2E)-decenal + NADPH + H(+)</text>
        <dbReference type="Rhea" id="RHEA:50612"/>
        <dbReference type="ChEBI" id="CHEBI:15378"/>
        <dbReference type="ChEBI" id="CHEBI:31457"/>
        <dbReference type="ChEBI" id="CHEBI:57783"/>
        <dbReference type="ChEBI" id="CHEBI:58349"/>
        <dbReference type="ChEBI" id="CHEBI:133455"/>
    </reaction>
    <physiologicalReaction direction="right-to-left" evidence="30">
        <dbReference type="Rhea" id="RHEA:50614"/>
    </physiologicalReaction>
</comment>
<evidence type="ECO:0000256" key="44">
    <source>
        <dbReference type="ARBA" id="ARBA00049368"/>
    </source>
</evidence>
<gene>
    <name evidence="46" type="ORF">SFRICE_005723</name>
</gene>
<dbReference type="PANTHER" id="PTHR43205:SF7">
    <property type="entry name" value="PROSTAGLANDIN REDUCTASE 1"/>
    <property type="match status" value="1"/>
</dbReference>
<keyword evidence="16" id="KW-0276">Fatty acid metabolism</keyword>
<evidence type="ECO:0000256" key="16">
    <source>
        <dbReference type="ARBA" id="ARBA00022832"/>
    </source>
</evidence>
<comment type="similarity">
    <text evidence="4">Belongs to the NADP-dependent oxidoreductase L4BD family.</text>
</comment>
<dbReference type="EC" id="1.3.1.48" evidence="6"/>
<dbReference type="InterPro" id="IPR013149">
    <property type="entry name" value="ADH-like_C"/>
</dbReference>
<dbReference type="InterPro" id="IPR014190">
    <property type="entry name" value="PTGR1"/>
</dbReference>
<dbReference type="Pfam" id="PF00107">
    <property type="entry name" value="ADH_zinc_N"/>
    <property type="match status" value="2"/>
</dbReference>
<dbReference type="SUPFAM" id="SSF51735">
    <property type="entry name" value="NAD(P)-binding Rossmann-fold domains"/>
    <property type="match status" value="2"/>
</dbReference>
<evidence type="ECO:0000256" key="12">
    <source>
        <dbReference type="ARBA" id="ARBA00022553"/>
    </source>
</evidence>
<feature type="domain" description="Enoyl reductase (ER)" evidence="45">
    <location>
        <begin position="392"/>
        <end position="706"/>
    </location>
</feature>
<comment type="catalytic activity">
    <reaction evidence="44">
        <text>hexanal + NADP(+) = (E)-hex-2-enal + NADPH + H(+)</text>
        <dbReference type="Rhea" id="RHEA:50776"/>
        <dbReference type="ChEBI" id="CHEBI:15378"/>
        <dbReference type="ChEBI" id="CHEBI:28913"/>
        <dbReference type="ChEBI" id="CHEBI:57783"/>
        <dbReference type="ChEBI" id="CHEBI:58349"/>
        <dbReference type="ChEBI" id="CHEBI:88528"/>
    </reaction>
    <physiologicalReaction direction="right-to-left" evidence="44">
        <dbReference type="Rhea" id="RHEA:50778"/>
    </physiologicalReaction>
</comment>
<evidence type="ECO:0000256" key="19">
    <source>
        <dbReference type="ARBA" id="ARBA00023002"/>
    </source>
</evidence>
<dbReference type="SUPFAM" id="SSF46767">
    <property type="entry name" value="Methylated DNA-protein cysteine methyltransferase, C-terminal domain"/>
    <property type="match status" value="1"/>
</dbReference>
<keyword evidence="11" id="KW-0644">Prostaglandin metabolism</keyword>
<dbReference type="InterPro" id="IPR036217">
    <property type="entry name" value="MethylDNA_cys_MeTrfase_DNAb"/>
</dbReference>
<dbReference type="InterPro" id="IPR041694">
    <property type="entry name" value="ADH_N_2"/>
</dbReference>
<dbReference type="InterPro" id="IPR036388">
    <property type="entry name" value="WH-like_DNA-bd_sf"/>
</dbReference>
<dbReference type="PANTHER" id="PTHR43205">
    <property type="entry name" value="PROSTAGLANDIN REDUCTASE"/>
    <property type="match status" value="1"/>
</dbReference>
<dbReference type="Gene3D" id="3.40.50.720">
    <property type="entry name" value="NAD(P)-binding Rossmann-like Domain"/>
    <property type="match status" value="2"/>
</dbReference>
<evidence type="ECO:0000256" key="38">
    <source>
        <dbReference type="ARBA" id="ARBA00048591"/>
    </source>
</evidence>
<dbReference type="InterPro" id="IPR036631">
    <property type="entry name" value="MGMT_N_sf"/>
</dbReference>
<comment type="catalytic activity">
    <reaction evidence="39">
        <text>6-trans-leukotriene B4 + NADP(+) = 12-oxo-(5S)-hydroxy-(6E,8E,10E,14Z)-eicosatetraenoate + NADPH + H(+)</text>
        <dbReference type="Rhea" id="RHEA:51204"/>
        <dbReference type="ChEBI" id="CHEBI:15378"/>
        <dbReference type="ChEBI" id="CHEBI:57783"/>
        <dbReference type="ChEBI" id="CHEBI:58349"/>
        <dbReference type="ChEBI" id="CHEBI:90723"/>
        <dbReference type="ChEBI" id="CHEBI:133974"/>
    </reaction>
    <physiologicalReaction direction="left-to-right" evidence="39">
        <dbReference type="Rhea" id="RHEA:51205"/>
    </physiologicalReaction>
</comment>
<keyword evidence="13" id="KW-0489">Methyltransferase</keyword>
<evidence type="ECO:0000256" key="23">
    <source>
        <dbReference type="ARBA" id="ARBA00030795"/>
    </source>
</evidence>
<dbReference type="InterPro" id="IPR001497">
    <property type="entry name" value="MethylDNA_cys_MeTrfase_AS"/>
</dbReference>
<dbReference type="NCBIfam" id="TIGR00589">
    <property type="entry name" value="ogt"/>
    <property type="match status" value="1"/>
</dbReference>
<dbReference type="CDD" id="cd06445">
    <property type="entry name" value="ATase"/>
    <property type="match status" value="1"/>
</dbReference>
<comment type="catalytic activity">
    <reaction evidence="37">
        <text>4-hydroxynonanal + NADP(+) = (E)-4-hydroxynon-2-enal + NADPH + H(+)</text>
        <dbReference type="Rhea" id="RHEA:64736"/>
        <dbReference type="ChEBI" id="CHEBI:15378"/>
        <dbReference type="ChEBI" id="CHEBI:57783"/>
        <dbReference type="ChEBI" id="CHEBI:58349"/>
        <dbReference type="ChEBI" id="CHEBI:58968"/>
        <dbReference type="ChEBI" id="CHEBI:156112"/>
    </reaction>
    <physiologicalReaction direction="right-to-left" evidence="37">
        <dbReference type="Rhea" id="RHEA:64738"/>
    </physiologicalReaction>
</comment>
<dbReference type="GO" id="GO:0003908">
    <property type="term" value="F:methylated-DNA-[protein]-cysteine S-methyltransferase activity"/>
    <property type="evidence" value="ECO:0007669"/>
    <property type="project" value="UniProtKB-EC"/>
</dbReference>
<keyword evidence="15" id="KW-0227">DNA damage</keyword>
<evidence type="ECO:0000256" key="17">
    <source>
        <dbReference type="ARBA" id="ARBA00022857"/>
    </source>
</evidence>
<dbReference type="SMR" id="A0A2H1VHG3"/>
<comment type="catalytic activity">
    <reaction evidence="29">
        <text>octanal + NADP(+) = (2E)-octenal + NADPH + H(+)</text>
        <dbReference type="Rhea" id="RHEA:50780"/>
        <dbReference type="ChEBI" id="CHEBI:15378"/>
        <dbReference type="ChEBI" id="CHEBI:17935"/>
        <dbReference type="ChEBI" id="CHEBI:57783"/>
        <dbReference type="ChEBI" id="CHEBI:58349"/>
        <dbReference type="ChEBI" id="CHEBI:61748"/>
    </reaction>
    <physiologicalReaction direction="right-to-left" evidence="29">
        <dbReference type="Rhea" id="RHEA:50782"/>
    </physiologicalReaction>
</comment>
<comment type="catalytic activity">
    <reaction evidence="35">
        <text>nonan-2-one + NADP(+) = (3E)-nonen-2-one + NADPH + H(+)</text>
        <dbReference type="Rhea" id="RHEA:50616"/>
        <dbReference type="ChEBI" id="CHEBI:15378"/>
        <dbReference type="ChEBI" id="CHEBI:57783"/>
        <dbReference type="ChEBI" id="CHEBI:58349"/>
        <dbReference type="ChEBI" id="CHEBI:77927"/>
        <dbReference type="ChEBI" id="CHEBI:133457"/>
    </reaction>
    <physiologicalReaction direction="right-to-left" evidence="35">
        <dbReference type="Rhea" id="RHEA:50618"/>
    </physiologicalReaction>
</comment>
<evidence type="ECO:0000256" key="26">
    <source>
        <dbReference type="ARBA" id="ARBA00032255"/>
    </source>
</evidence>
<evidence type="ECO:0000256" key="22">
    <source>
        <dbReference type="ARBA" id="ARBA00023278"/>
    </source>
</evidence>
<dbReference type="InterPro" id="IPR020843">
    <property type="entry name" value="ER"/>
</dbReference>
<comment type="catalytic activity">
    <reaction evidence="43">
        <text>a 6-O-methyl-2'-deoxyguanosine in DNA + L-cysteinyl-[protein] = S-methyl-L-cysteinyl-[protein] + a 2'-deoxyguanosine in DNA</text>
        <dbReference type="Rhea" id="RHEA:24000"/>
        <dbReference type="Rhea" id="RHEA-COMP:10131"/>
        <dbReference type="Rhea" id="RHEA-COMP:10132"/>
        <dbReference type="Rhea" id="RHEA-COMP:11367"/>
        <dbReference type="Rhea" id="RHEA-COMP:11368"/>
        <dbReference type="ChEBI" id="CHEBI:29950"/>
        <dbReference type="ChEBI" id="CHEBI:82612"/>
        <dbReference type="ChEBI" id="CHEBI:85445"/>
        <dbReference type="ChEBI" id="CHEBI:85448"/>
        <dbReference type="EC" id="2.1.1.63"/>
    </reaction>
</comment>
<evidence type="ECO:0000256" key="37">
    <source>
        <dbReference type="ARBA" id="ARBA00048387"/>
    </source>
</evidence>
<evidence type="ECO:0000256" key="1">
    <source>
        <dbReference type="ARBA" id="ARBA00001286"/>
    </source>
</evidence>
<dbReference type="GO" id="GO:0047522">
    <property type="term" value="F:15-oxoprostaglandin 13-reductase [NAD(P)+] activity"/>
    <property type="evidence" value="ECO:0007669"/>
    <property type="project" value="UniProtKB-EC"/>
</dbReference>
<dbReference type="Pfam" id="PF02870">
    <property type="entry name" value="Methyltransf_1N"/>
    <property type="match status" value="1"/>
</dbReference>
<evidence type="ECO:0000256" key="5">
    <source>
        <dbReference type="ARBA" id="ARBA00011852"/>
    </source>
</evidence>
<comment type="catalytic activity">
    <reaction evidence="42">
        <text>an n-alkanal + NADP(+) = an alk-2-enal + NADPH + H(+)</text>
        <dbReference type="Rhea" id="RHEA:13737"/>
        <dbReference type="ChEBI" id="CHEBI:12834"/>
        <dbReference type="ChEBI" id="CHEBI:13757"/>
        <dbReference type="ChEBI" id="CHEBI:15378"/>
        <dbReference type="ChEBI" id="CHEBI:57783"/>
        <dbReference type="ChEBI" id="CHEBI:58349"/>
        <dbReference type="EC" id="1.3.1.74"/>
    </reaction>
    <physiologicalReaction direction="right-to-left" evidence="42">
        <dbReference type="Rhea" id="RHEA:13739"/>
    </physiologicalReaction>
</comment>
<evidence type="ECO:0000256" key="4">
    <source>
        <dbReference type="ARBA" id="ARBA00010460"/>
    </source>
</evidence>
<keyword evidence="17" id="KW-0521">NADP</keyword>
<keyword evidence="10" id="KW-0963">Cytoplasm</keyword>
<comment type="catalytic activity">
    <reaction evidence="38">
        <text>20-hydroxy-leukotriene B4 + NADP(+) = 12-oxo-20-hydroxy-leukotriene B4 + NADPH + H(+)</text>
        <dbReference type="Rhea" id="RHEA:51208"/>
        <dbReference type="ChEBI" id="CHEBI:15378"/>
        <dbReference type="ChEBI" id="CHEBI:57460"/>
        <dbReference type="ChEBI" id="CHEBI:57783"/>
        <dbReference type="ChEBI" id="CHEBI:58349"/>
        <dbReference type="ChEBI" id="CHEBI:133346"/>
    </reaction>
    <physiologicalReaction direction="left-to-right" evidence="38">
        <dbReference type="Rhea" id="RHEA:51209"/>
    </physiologicalReaction>
</comment>
<dbReference type="GO" id="GO:0005737">
    <property type="term" value="C:cytoplasm"/>
    <property type="evidence" value="ECO:0007669"/>
    <property type="project" value="UniProtKB-SubCell"/>
</dbReference>
<evidence type="ECO:0000313" key="46">
    <source>
        <dbReference type="EMBL" id="SOQ40267.1"/>
    </source>
</evidence>
<evidence type="ECO:0000259" key="45">
    <source>
        <dbReference type="SMART" id="SM00829"/>
    </source>
</evidence>
<dbReference type="SMART" id="SM00829">
    <property type="entry name" value="PKS_ER"/>
    <property type="match status" value="1"/>
</dbReference>
<keyword evidence="19" id="KW-0560">Oxidoreductase</keyword>
<dbReference type="AlphaFoldDB" id="A0A2H1VHG3"/>
<evidence type="ECO:0000256" key="30">
    <source>
        <dbReference type="ARBA" id="ARBA00047617"/>
    </source>
</evidence>
<comment type="subunit">
    <text evidence="5">Monomer or homodimer.</text>
</comment>
<dbReference type="GO" id="GO:0006693">
    <property type="term" value="P:prostaglandin metabolic process"/>
    <property type="evidence" value="ECO:0007669"/>
    <property type="project" value="UniProtKB-KW"/>
</dbReference>
<keyword evidence="14" id="KW-0808">Transferase</keyword>
<sequence length="885" mass="98140">MFQKMVPSCNFAKRMYSAATGKVKAQKYVLTKYFQGEPKKSDFKIVEEELPELKEGEVLAEAEYLSVDPYMRAYMIGYKLPTDMIGGQVAKIISSRNKNYAVGKYIAGSFGWRTHTIVKPDDFNTPTGFIPVTLLPDFGSHPVSLGLGILGMPGNTAYFGVKEICKPKPGETIVITGGAGAVGSHVGQIGKILGCRVVGFAGTDEKCEYLEKELGFDRAFNYKTVDVRAALKDSCPKKVDCYFDNVGGEISTTIMSFMNKYGRVAVCGSISSYNDMKLPKVTILQPAIVFKELKVEGFLVNRWTDRWNEGIEANLKWLNEGKLKYQEKVYHGFDNMVDALVVLNELRNSVSKMLHKMVPTYNFAKRMYSAAAGKVKAHKYVLTKYFEGEPKKSDFKIVEEELPELKEGEVLAETEYISVDPYMRVYMNSRQLPADMIGGQVAKIISSRNPKYPIGKYVSGYFGWRTHAILNPDVRITHPGFIPVTVVPDLGPHPVSLSLGVLGMTGNTAYFGIREIIKPKPGETIVITGAAGAVGSHVGQIGKIVGCRVVGFAGTDEKCEYLEKELGFDRAFNYKTVDIKAALKDSCPKKVDCYFDNVGGEISATIMNHMNRYGRVGVCGTISSYSAATPPKVTIMQPGIVFKELRVEGFNVNRWADRWNEGIQKNLNWLNEGKLKYHEKVYHGFDNMVDALVGMLRGENIGKAVVKVLAKYSNNSGNAVYVQSYESPVGKAIAAADDDFLYTVTFENSKNFEKCFETLAKELSCNFIESENKILKRFEKELSDYFEGKLKKFTVPTKTIGSEFQKIVWEKLMELPYGSTQTYGDLAKDLGRPPSHSRAIGAACGANSLLIVVPCHRLVASGSKGGFNSGVDRKDKLIELEKTFS</sequence>
<protein>
    <recommendedName>
        <fullName evidence="8">Methylated-DNA--protein-cysteine methyltransferase</fullName>
        <ecNumber evidence="6">1.3.1.48</ecNumber>
        <ecNumber evidence="7">1.3.1.74</ecNumber>
    </recommendedName>
    <alternativeName>
        <fullName evidence="28">15-oxoprostaglandin 13-reductase</fullName>
    </alternativeName>
    <alternativeName>
        <fullName evidence="23">6-O-methylguanine-DNA methyltransferase</fullName>
    </alternativeName>
    <alternativeName>
        <fullName evidence="26">Dithiolethione-inducible gene 1 protein</fullName>
    </alternativeName>
    <alternativeName>
        <fullName evidence="25">Leukotriene B4 12-hydroxydehydrogenase</fullName>
    </alternativeName>
    <alternativeName>
        <fullName evidence="27">NAD(P)H-dependent alkenal/one oxidoreductase</fullName>
    </alternativeName>
    <alternativeName>
        <fullName evidence="24">O-6-methylguanine-DNA-alkyltransferase</fullName>
    </alternativeName>
    <alternativeName>
        <fullName evidence="9">Prostaglandin reductase 1</fullName>
    </alternativeName>
</protein>
<evidence type="ECO:0000256" key="32">
    <source>
        <dbReference type="ARBA" id="ARBA00047871"/>
    </source>
</evidence>
<evidence type="ECO:0000256" key="35">
    <source>
        <dbReference type="ARBA" id="ARBA00048066"/>
    </source>
</evidence>
<dbReference type="Gene3D" id="3.30.160.70">
    <property type="entry name" value="Methylated DNA-protein cysteine methyltransferase domain"/>
    <property type="match status" value="1"/>
</dbReference>
<evidence type="ECO:0000256" key="3">
    <source>
        <dbReference type="ARBA" id="ARBA00008711"/>
    </source>
</evidence>
<dbReference type="InterPro" id="IPR014048">
    <property type="entry name" value="MethylDNA_cys_MeTrfase_DNA-bd"/>
</dbReference>
<evidence type="ECO:0000256" key="29">
    <source>
        <dbReference type="ARBA" id="ARBA00047461"/>
    </source>
</evidence>
<dbReference type="FunFam" id="3.40.50.720:FF:000121">
    <property type="entry name" value="Prostaglandin reductase 2"/>
    <property type="match status" value="2"/>
</dbReference>
<evidence type="ECO:0000256" key="21">
    <source>
        <dbReference type="ARBA" id="ARBA00023204"/>
    </source>
</evidence>
<organism evidence="46">
    <name type="scientific">Spodoptera frugiperda</name>
    <name type="common">Fall armyworm</name>
    <dbReference type="NCBI Taxonomy" id="7108"/>
    <lineage>
        <taxon>Eukaryota</taxon>
        <taxon>Metazoa</taxon>
        <taxon>Ecdysozoa</taxon>
        <taxon>Arthropoda</taxon>
        <taxon>Hexapoda</taxon>
        <taxon>Insecta</taxon>
        <taxon>Pterygota</taxon>
        <taxon>Neoptera</taxon>
        <taxon>Endopterygota</taxon>
        <taxon>Lepidoptera</taxon>
        <taxon>Glossata</taxon>
        <taxon>Ditrysia</taxon>
        <taxon>Noctuoidea</taxon>
        <taxon>Noctuidae</taxon>
        <taxon>Amphipyrinae</taxon>
        <taxon>Spodoptera</taxon>
    </lineage>
</organism>
<comment type="catalytic activity">
    <reaction evidence="33">
        <text>13,14-dihydro-15-oxo-prostaglandin F1alpha + NADP(+) = 15-oxoprostaglandin F1alpha + NADPH + H(+)</text>
        <dbReference type="Rhea" id="RHEA:50592"/>
        <dbReference type="ChEBI" id="CHEBI:15378"/>
        <dbReference type="ChEBI" id="CHEBI:57783"/>
        <dbReference type="ChEBI" id="CHEBI:58349"/>
        <dbReference type="ChEBI" id="CHEBI:79072"/>
        <dbReference type="ChEBI" id="CHEBI:133411"/>
    </reaction>
    <physiologicalReaction direction="right-to-left" evidence="33">
        <dbReference type="Rhea" id="RHEA:50594"/>
    </physiologicalReaction>
</comment>
<dbReference type="InterPro" id="IPR008332">
    <property type="entry name" value="MethylG_MeTrfase_N"/>
</dbReference>
<dbReference type="InterPro" id="IPR011032">
    <property type="entry name" value="GroES-like_sf"/>
</dbReference>
<dbReference type="EC" id="1.3.1.74" evidence="7"/>
<evidence type="ECO:0000256" key="11">
    <source>
        <dbReference type="ARBA" id="ARBA00022501"/>
    </source>
</evidence>
<accession>A0A2H1VHG3</accession>
<dbReference type="Pfam" id="PF16884">
    <property type="entry name" value="ADH_N_2"/>
    <property type="match status" value="2"/>
</dbReference>
<evidence type="ECO:0000256" key="7">
    <source>
        <dbReference type="ARBA" id="ARBA00012410"/>
    </source>
</evidence>
<evidence type="ECO:0000256" key="39">
    <source>
        <dbReference type="ARBA" id="ARBA00048953"/>
    </source>
</evidence>
<comment type="catalytic activity">
    <reaction evidence="1">
        <text>a 4-O-methyl-thymidine in DNA + L-cysteinyl-[protein] = a thymidine in DNA + S-methyl-L-cysteinyl-[protein]</text>
        <dbReference type="Rhea" id="RHEA:53428"/>
        <dbReference type="Rhea" id="RHEA-COMP:10131"/>
        <dbReference type="Rhea" id="RHEA-COMP:10132"/>
        <dbReference type="Rhea" id="RHEA-COMP:13555"/>
        <dbReference type="Rhea" id="RHEA-COMP:13556"/>
        <dbReference type="ChEBI" id="CHEBI:29950"/>
        <dbReference type="ChEBI" id="CHEBI:82612"/>
        <dbReference type="ChEBI" id="CHEBI:137386"/>
        <dbReference type="ChEBI" id="CHEBI:137387"/>
        <dbReference type="EC" id="2.1.1.63"/>
    </reaction>
</comment>
<dbReference type="InterPro" id="IPR045010">
    <property type="entry name" value="MDR_fam"/>
</dbReference>
<evidence type="ECO:0000256" key="2">
    <source>
        <dbReference type="ARBA" id="ARBA00004496"/>
    </source>
</evidence>
<dbReference type="Gene3D" id="3.90.180.10">
    <property type="entry name" value="Medium-chain alcohol dehydrogenases, catalytic domain"/>
    <property type="match status" value="2"/>
</dbReference>
<comment type="catalytic activity">
    <reaction evidence="40">
        <text>(5S,12S)-dihydroxy-(6E,10E,12E,14Z)-eicosatetraenoate + NADP(+) = 12-oxo-(5S)-hydroxy-(6E,8E,10E,14Z)-eicosatetraenoate + NADPH + H(+)</text>
        <dbReference type="Rhea" id="RHEA:51212"/>
        <dbReference type="ChEBI" id="CHEBI:15378"/>
        <dbReference type="ChEBI" id="CHEBI:57783"/>
        <dbReference type="ChEBI" id="CHEBI:58349"/>
        <dbReference type="ChEBI" id="CHEBI:133974"/>
        <dbReference type="ChEBI" id="CHEBI:133975"/>
    </reaction>
    <physiologicalReaction direction="left-to-right" evidence="40">
        <dbReference type="Rhea" id="RHEA:51213"/>
    </physiologicalReaction>
</comment>
<name>A0A2H1VHG3_SPOFR</name>
<comment type="catalytic activity">
    <reaction evidence="32">
        <text>leukotriene B4 + NADP(+) = 12-oxo-leukotriene B4 + NADPH + H(+)</text>
        <dbReference type="Rhea" id="RHEA:50608"/>
        <dbReference type="ChEBI" id="CHEBI:15378"/>
        <dbReference type="ChEBI" id="CHEBI:57461"/>
        <dbReference type="ChEBI" id="CHEBI:57783"/>
        <dbReference type="ChEBI" id="CHEBI:58349"/>
        <dbReference type="ChEBI" id="CHEBI:133309"/>
    </reaction>
    <physiologicalReaction direction="left-to-right" evidence="32">
        <dbReference type="Rhea" id="RHEA:50609"/>
    </physiologicalReaction>
</comment>
<dbReference type="CDD" id="cd08294">
    <property type="entry name" value="leukotriene_B4_DH_like"/>
    <property type="match status" value="2"/>
</dbReference>
<evidence type="ECO:0000256" key="9">
    <source>
        <dbReference type="ARBA" id="ARBA00020651"/>
    </source>
</evidence>
<keyword evidence="22" id="KW-0379">Hydroxylation</keyword>
<proteinExistence type="inferred from homology"/>
<keyword evidence="12" id="KW-0597">Phosphoprotein</keyword>
<comment type="catalytic activity">
    <reaction evidence="34">
        <text>dodecanal + NADP(+) = (2E)-dodecenal + NADPH + H(+)</text>
        <dbReference type="Rhea" id="RHEA:50784"/>
        <dbReference type="ChEBI" id="CHEBI:15378"/>
        <dbReference type="ChEBI" id="CHEBI:27836"/>
        <dbReference type="ChEBI" id="CHEBI:57783"/>
        <dbReference type="ChEBI" id="CHEBI:58349"/>
        <dbReference type="ChEBI" id="CHEBI:133741"/>
    </reaction>
    <physiologicalReaction direction="right-to-left" evidence="34">
        <dbReference type="Rhea" id="RHEA:50786"/>
    </physiologicalReaction>
</comment>
<comment type="similarity">
    <text evidence="3">Belongs to the MGMT family.</text>
</comment>
<dbReference type="SUPFAM" id="SSF50129">
    <property type="entry name" value="GroES-like"/>
    <property type="match status" value="3"/>
</dbReference>
<evidence type="ECO:0000256" key="34">
    <source>
        <dbReference type="ARBA" id="ARBA00047903"/>
    </source>
</evidence>
<keyword evidence="21" id="KW-0234">DNA repair</keyword>
<dbReference type="InterPro" id="IPR036291">
    <property type="entry name" value="NAD(P)-bd_dom_sf"/>
</dbReference>
<comment type="catalytic activity">
    <reaction evidence="41">
        <text>13,14-dihydro-15-oxo-prostaglandin E1 + NADP(+) = 15-oxoprostaglandin E1 + NADPH + H(+)</text>
        <dbReference type="Rhea" id="RHEA:50584"/>
        <dbReference type="ChEBI" id="CHEBI:15378"/>
        <dbReference type="ChEBI" id="CHEBI:57401"/>
        <dbReference type="ChEBI" id="CHEBI:57783"/>
        <dbReference type="ChEBI" id="CHEBI:58349"/>
        <dbReference type="ChEBI" id="CHEBI:133408"/>
    </reaction>
    <physiologicalReaction direction="right-to-left" evidence="41">
        <dbReference type="Rhea" id="RHEA:50586"/>
    </physiologicalReaction>
</comment>
<evidence type="ECO:0000256" key="27">
    <source>
        <dbReference type="ARBA" id="ARBA00032297"/>
    </source>
</evidence>
<dbReference type="Pfam" id="PF01035">
    <property type="entry name" value="DNA_binding_1"/>
    <property type="match status" value="1"/>
</dbReference>
<evidence type="ECO:0000256" key="33">
    <source>
        <dbReference type="ARBA" id="ARBA00047878"/>
    </source>
</evidence>
<dbReference type="PROSITE" id="PS00374">
    <property type="entry name" value="MGMT"/>
    <property type="match status" value="1"/>
</dbReference>
<evidence type="ECO:0000256" key="41">
    <source>
        <dbReference type="ARBA" id="ARBA00049070"/>
    </source>
</evidence>
<dbReference type="GO" id="GO:0006281">
    <property type="term" value="P:DNA repair"/>
    <property type="evidence" value="ECO:0007669"/>
    <property type="project" value="UniProtKB-KW"/>
</dbReference>
<comment type="catalytic activity">
    <reaction evidence="36">
        <text>13,14-dihydro-15-oxo-PGF2alpha + NADP(+) = 15-oxoprostaglandin F2alpha + NADPH + H(+)</text>
        <dbReference type="Rhea" id="RHEA:50588"/>
        <dbReference type="ChEBI" id="CHEBI:15378"/>
        <dbReference type="ChEBI" id="CHEBI:57783"/>
        <dbReference type="ChEBI" id="CHEBI:58349"/>
        <dbReference type="ChEBI" id="CHEBI:133374"/>
        <dbReference type="ChEBI" id="CHEBI:133409"/>
    </reaction>
    <physiologicalReaction direction="right-to-left" evidence="36">
        <dbReference type="Rhea" id="RHEA:50590"/>
    </physiologicalReaction>
</comment>
<evidence type="ECO:0000256" key="40">
    <source>
        <dbReference type="ARBA" id="ARBA00049068"/>
    </source>
</evidence>
<dbReference type="Gene3D" id="1.10.10.10">
    <property type="entry name" value="Winged helix-like DNA-binding domain superfamily/Winged helix DNA-binding domain"/>
    <property type="match status" value="1"/>
</dbReference>
<evidence type="ECO:0000256" key="18">
    <source>
        <dbReference type="ARBA" id="ARBA00022990"/>
    </source>
</evidence>
<evidence type="ECO:0000256" key="14">
    <source>
        <dbReference type="ARBA" id="ARBA00022679"/>
    </source>
</evidence>
<evidence type="ECO:0000256" key="10">
    <source>
        <dbReference type="ARBA" id="ARBA00022490"/>
    </source>
</evidence>
<evidence type="ECO:0000256" key="28">
    <source>
        <dbReference type="ARBA" id="ARBA00033119"/>
    </source>
</evidence>
<evidence type="ECO:0000256" key="36">
    <source>
        <dbReference type="ARBA" id="ARBA00048290"/>
    </source>
</evidence>
<evidence type="ECO:0000256" key="20">
    <source>
        <dbReference type="ARBA" id="ARBA00023098"/>
    </source>
</evidence>
<evidence type="ECO:0000256" key="8">
    <source>
        <dbReference type="ARBA" id="ARBA00015377"/>
    </source>
</evidence>
<reference evidence="46" key="1">
    <citation type="submission" date="2016-07" db="EMBL/GenBank/DDBJ databases">
        <authorList>
            <person name="Bretaudeau A."/>
        </authorList>
    </citation>
    <scope>NUCLEOTIDE SEQUENCE</scope>
    <source>
        <strain evidence="46">Rice</strain>
        <tissue evidence="46">Whole body</tissue>
    </source>
</reference>
<evidence type="ECO:0000256" key="6">
    <source>
        <dbReference type="ARBA" id="ARBA00011981"/>
    </source>
</evidence>
<evidence type="ECO:0000256" key="31">
    <source>
        <dbReference type="ARBA" id="ARBA00047742"/>
    </source>
</evidence>
<evidence type="ECO:0000256" key="42">
    <source>
        <dbReference type="ARBA" id="ARBA00049179"/>
    </source>
</evidence>
<dbReference type="EMBL" id="ODYU01002578">
    <property type="protein sequence ID" value="SOQ40267.1"/>
    <property type="molecule type" value="Genomic_DNA"/>
</dbReference>
<comment type="subcellular location">
    <subcellularLocation>
        <location evidence="2">Cytoplasm</location>
    </subcellularLocation>
</comment>
<dbReference type="GO" id="GO:0032259">
    <property type="term" value="P:methylation"/>
    <property type="evidence" value="ECO:0007669"/>
    <property type="project" value="UniProtKB-KW"/>
</dbReference>
<dbReference type="GO" id="GO:0032440">
    <property type="term" value="F:2-alkenal reductase [NAD(P)H] activity"/>
    <property type="evidence" value="ECO:0007669"/>
    <property type="project" value="UniProtKB-EC"/>
</dbReference>
<dbReference type="SUPFAM" id="SSF53155">
    <property type="entry name" value="Methylated DNA-protein cysteine methyltransferase domain"/>
    <property type="match status" value="1"/>
</dbReference>
<evidence type="ECO:0000256" key="24">
    <source>
        <dbReference type="ARBA" id="ARBA00031621"/>
    </source>
</evidence>
<keyword evidence="20" id="KW-0443">Lipid metabolism</keyword>
<evidence type="ECO:0000256" key="43">
    <source>
        <dbReference type="ARBA" id="ARBA00049348"/>
    </source>
</evidence>
<evidence type="ECO:0000256" key="15">
    <source>
        <dbReference type="ARBA" id="ARBA00022763"/>
    </source>
</evidence>
<evidence type="ECO:0000256" key="25">
    <source>
        <dbReference type="ARBA" id="ARBA00031851"/>
    </source>
</evidence>